<feature type="region of interest" description="Disordered" evidence="4">
    <location>
        <begin position="1"/>
        <end position="36"/>
    </location>
</feature>
<keyword evidence="6" id="KW-1185">Reference proteome</keyword>
<comment type="similarity">
    <text evidence="3">Belongs to the SAAL1 family.</text>
</comment>
<accession>A0A9Q0KGD7</accession>
<dbReference type="Proteomes" id="UP001141806">
    <property type="component" value="Unassembled WGS sequence"/>
</dbReference>
<proteinExistence type="inferred from homology"/>
<reference evidence="5" key="1">
    <citation type="journal article" date="2023" name="Plant J.">
        <title>The genome of the king protea, Protea cynaroides.</title>
        <authorList>
            <person name="Chang J."/>
            <person name="Duong T.A."/>
            <person name="Schoeman C."/>
            <person name="Ma X."/>
            <person name="Roodt D."/>
            <person name="Barker N."/>
            <person name="Li Z."/>
            <person name="Van de Peer Y."/>
            <person name="Mizrachi E."/>
        </authorList>
    </citation>
    <scope>NUCLEOTIDE SEQUENCE</scope>
    <source>
        <tissue evidence="5">Young leaves</tissue>
    </source>
</reference>
<name>A0A9Q0KGD7_9MAGN</name>
<dbReference type="AlphaFoldDB" id="A0A9Q0KGD7"/>
<dbReference type="PANTHER" id="PTHR23424">
    <property type="entry name" value="SERUM AMYLOID A"/>
    <property type="match status" value="1"/>
</dbReference>
<dbReference type="SUPFAM" id="SSF48371">
    <property type="entry name" value="ARM repeat"/>
    <property type="match status" value="1"/>
</dbReference>
<dbReference type="GO" id="GO:0005634">
    <property type="term" value="C:nucleus"/>
    <property type="evidence" value="ECO:0007669"/>
    <property type="project" value="UniProtKB-SubCell"/>
</dbReference>
<feature type="compositionally biased region" description="Polar residues" evidence="4">
    <location>
        <begin position="25"/>
        <end position="36"/>
    </location>
</feature>
<feature type="compositionally biased region" description="Acidic residues" evidence="4">
    <location>
        <begin position="9"/>
        <end position="21"/>
    </location>
</feature>
<evidence type="ECO:0000256" key="3">
    <source>
        <dbReference type="ARBA" id="ARBA00038401"/>
    </source>
</evidence>
<sequence length="543" mass="60008">MAPERPIEEMGEEEDEEEAEEALTSHPSAPSSELFDISTTVDPGYIISLIRKLLPHDVRDNPFSSVVNDHNGSIGSDASTEECAAGFPRAGAVNINNNEVEAMDTMDVLHGPNEREDSFHGSEHPRASVREAAWEDYGCILWDLAANRTHAEFMVENLILEVLLATLTVSKSARIKEISLGILANLACHEVPQAHLVSTKGLVEIVFDQLFIDDIPCLSETFWLLTLGLQGSEFATWTEALQPEPVLGRILWITENTLNAQLLEKSLELLLAMLEGKKIDQILLPSLVNLGLPSLLVNLLATEMDNLAGERMPERFPVLDLILRAIEALSVNDNYSQLISSNEELLRLVYNLVKLPDKVEVASSCVSSVVLISNILTDAPGLALAMSHDFPFLQGLLENFPLVSDDSEARSALWSVLARLLVQVEEHDVSPSNLHKYVEVLVKNLNFIEEDLIDHQVEESSEDFFKSSSTSAMESTVRTTLNKLVCILNRWTAATDDFSREHHLDHLCSRVFYVLFGVLTALDKTAGVGNCVRMFQRGQGGSG</sequence>
<dbReference type="EMBL" id="JAMYWD010000005">
    <property type="protein sequence ID" value="KAJ4970103.1"/>
    <property type="molecule type" value="Genomic_DNA"/>
</dbReference>
<comment type="subcellular location">
    <subcellularLocation>
        <location evidence="1">Nucleus</location>
    </subcellularLocation>
</comment>
<dbReference type="Gene3D" id="1.25.10.10">
    <property type="entry name" value="Leucine-rich Repeat Variant"/>
    <property type="match status" value="1"/>
</dbReference>
<evidence type="ECO:0000256" key="2">
    <source>
        <dbReference type="ARBA" id="ARBA00023242"/>
    </source>
</evidence>
<evidence type="ECO:0000256" key="4">
    <source>
        <dbReference type="SAM" id="MobiDB-lite"/>
    </source>
</evidence>
<evidence type="ECO:0008006" key="7">
    <source>
        <dbReference type="Google" id="ProtNLM"/>
    </source>
</evidence>
<comment type="caution">
    <text evidence="5">The sequence shown here is derived from an EMBL/GenBank/DDBJ whole genome shotgun (WGS) entry which is preliminary data.</text>
</comment>
<dbReference type="InterPro" id="IPR016024">
    <property type="entry name" value="ARM-type_fold"/>
</dbReference>
<protein>
    <recommendedName>
        <fullName evidence="7">ARM repeat superfamily protein</fullName>
    </recommendedName>
</protein>
<evidence type="ECO:0000313" key="6">
    <source>
        <dbReference type="Proteomes" id="UP001141806"/>
    </source>
</evidence>
<organism evidence="5 6">
    <name type="scientific">Protea cynaroides</name>
    <dbReference type="NCBI Taxonomy" id="273540"/>
    <lineage>
        <taxon>Eukaryota</taxon>
        <taxon>Viridiplantae</taxon>
        <taxon>Streptophyta</taxon>
        <taxon>Embryophyta</taxon>
        <taxon>Tracheophyta</taxon>
        <taxon>Spermatophyta</taxon>
        <taxon>Magnoliopsida</taxon>
        <taxon>Proteales</taxon>
        <taxon>Proteaceae</taxon>
        <taxon>Protea</taxon>
    </lineage>
</organism>
<evidence type="ECO:0000313" key="5">
    <source>
        <dbReference type="EMBL" id="KAJ4970103.1"/>
    </source>
</evidence>
<keyword evidence="2" id="KW-0539">Nucleus</keyword>
<dbReference type="PANTHER" id="PTHR23424:SF23">
    <property type="entry name" value="PROTEIN SAAL1"/>
    <property type="match status" value="1"/>
</dbReference>
<dbReference type="InterPro" id="IPR052464">
    <property type="entry name" value="Synovial_Prolif_Regulator"/>
</dbReference>
<gene>
    <name evidence="5" type="ORF">NE237_003202</name>
</gene>
<dbReference type="InterPro" id="IPR011989">
    <property type="entry name" value="ARM-like"/>
</dbReference>
<dbReference type="OrthoDB" id="2156856at2759"/>
<evidence type="ECO:0000256" key="1">
    <source>
        <dbReference type="ARBA" id="ARBA00004123"/>
    </source>
</evidence>